<name>A0AA88DJA5_FICCA</name>
<protein>
    <submittedName>
        <fullName evidence="1">Uncharacterized protein</fullName>
    </submittedName>
</protein>
<dbReference type="Proteomes" id="UP001187192">
    <property type="component" value="Unassembled WGS sequence"/>
</dbReference>
<comment type="caution">
    <text evidence="1">The sequence shown here is derived from an EMBL/GenBank/DDBJ whole genome shotgun (WGS) entry which is preliminary data.</text>
</comment>
<dbReference type="EMBL" id="BTGU01000031">
    <property type="protein sequence ID" value="GMN49644.1"/>
    <property type="molecule type" value="Genomic_DNA"/>
</dbReference>
<accession>A0AA88DJA5</accession>
<proteinExistence type="predicted"/>
<evidence type="ECO:0000313" key="2">
    <source>
        <dbReference type="Proteomes" id="UP001187192"/>
    </source>
</evidence>
<organism evidence="1 2">
    <name type="scientific">Ficus carica</name>
    <name type="common">Common fig</name>
    <dbReference type="NCBI Taxonomy" id="3494"/>
    <lineage>
        <taxon>Eukaryota</taxon>
        <taxon>Viridiplantae</taxon>
        <taxon>Streptophyta</taxon>
        <taxon>Embryophyta</taxon>
        <taxon>Tracheophyta</taxon>
        <taxon>Spermatophyta</taxon>
        <taxon>Magnoliopsida</taxon>
        <taxon>eudicotyledons</taxon>
        <taxon>Gunneridae</taxon>
        <taxon>Pentapetalae</taxon>
        <taxon>rosids</taxon>
        <taxon>fabids</taxon>
        <taxon>Rosales</taxon>
        <taxon>Moraceae</taxon>
        <taxon>Ficeae</taxon>
        <taxon>Ficus</taxon>
    </lineage>
</organism>
<sequence length="89" mass="9871">MTKAAARLRSRNHNCDGGEAKITTKAAWGNEERNGRRSWVRRLPPSRYWVPAPLPPPFTPHPATGSPPPASVHPPFQFAIWVFGLLPPP</sequence>
<reference evidence="1" key="1">
    <citation type="submission" date="2023-07" db="EMBL/GenBank/DDBJ databases">
        <title>draft genome sequence of fig (Ficus carica).</title>
        <authorList>
            <person name="Takahashi T."/>
            <person name="Nishimura K."/>
        </authorList>
    </citation>
    <scope>NUCLEOTIDE SEQUENCE</scope>
</reference>
<keyword evidence="2" id="KW-1185">Reference proteome</keyword>
<evidence type="ECO:0000313" key="1">
    <source>
        <dbReference type="EMBL" id="GMN49644.1"/>
    </source>
</evidence>
<gene>
    <name evidence="1" type="ORF">TIFTF001_018815</name>
</gene>
<dbReference type="AlphaFoldDB" id="A0AA88DJA5"/>